<name>A0ABS1DF08_9PROT</name>
<dbReference type="Proteomes" id="UP001296873">
    <property type="component" value="Unassembled WGS sequence"/>
</dbReference>
<dbReference type="InterPro" id="IPR022479">
    <property type="entry name" value="PqqD_bac"/>
</dbReference>
<evidence type="ECO:0000313" key="4">
    <source>
        <dbReference type="EMBL" id="MBK1669054.1"/>
    </source>
</evidence>
<reference evidence="4 5" key="1">
    <citation type="journal article" date="2020" name="Microorganisms">
        <title>Osmotic Adaptation and Compatible Solute Biosynthesis of Phototrophic Bacteria as Revealed from Genome Analyses.</title>
        <authorList>
            <person name="Imhoff J.F."/>
            <person name="Rahn T."/>
            <person name="Kunzel S."/>
            <person name="Keller A."/>
            <person name="Neulinger S.C."/>
        </authorList>
    </citation>
    <scope>NUCLEOTIDE SEQUENCE [LARGE SCALE GENOMIC DNA]</scope>
    <source>
        <strain evidence="4 5">DSM 9895</strain>
    </source>
</reference>
<evidence type="ECO:0000256" key="2">
    <source>
        <dbReference type="ARBA" id="ARBA00011741"/>
    </source>
</evidence>
<keyword evidence="3" id="KW-0884">PQQ biosynthesis</keyword>
<dbReference type="InterPro" id="IPR008792">
    <property type="entry name" value="PQQD"/>
</dbReference>
<organism evidence="4 5">
    <name type="scientific">Rhodovibrio sodomensis</name>
    <dbReference type="NCBI Taxonomy" id="1088"/>
    <lineage>
        <taxon>Bacteria</taxon>
        <taxon>Pseudomonadati</taxon>
        <taxon>Pseudomonadota</taxon>
        <taxon>Alphaproteobacteria</taxon>
        <taxon>Rhodospirillales</taxon>
        <taxon>Rhodovibrionaceae</taxon>
        <taxon>Rhodovibrio</taxon>
    </lineage>
</organism>
<evidence type="ECO:0000256" key="3">
    <source>
        <dbReference type="ARBA" id="ARBA00022905"/>
    </source>
</evidence>
<dbReference type="Gene3D" id="1.10.10.1150">
    <property type="entry name" value="Coenzyme PQQ synthesis protein D (PqqD)"/>
    <property type="match status" value="1"/>
</dbReference>
<gene>
    <name evidence="4" type="primary">pqqD</name>
    <name evidence="4" type="ORF">CKO28_13530</name>
</gene>
<keyword evidence="5" id="KW-1185">Reference proteome</keyword>
<evidence type="ECO:0000313" key="5">
    <source>
        <dbReference type="Proteomes" id="UP001296873"/>
    </source>
</evidence>
<comment type="caution">
    <text evidence="4">The sequence shown here is derived from an EMBL/GenBank/DDBJ whole genome shotgun (WGS) entry which is preliminary data.</text>
</comment>
<dbReference type="InterPro" id="IPR041881">
    <property type="entry name" value="PqqD_sf"/>
</dbReference>
<accession>A0ABS1DF08</accession>
<evidence type="ECO:0000256" key="1">
    <source>
        <dbReference type="ARBA" id="ARBA00004886"/>
    </source>
</evidence>
<protein>
    <submittedName>
        <fullName evidence="4">Pyrroloquinoline quinone biosynthesis peptide chaperone PqqD</fullName>
    </submittedName>
</protein>
<dbReference type="NCBIfam" id="TIGR03859">
    <property type="entry name" value="PQQ_PqqD"/>
    <property type="match status" value="1"/>
</dbReference>
<sequence length="94" mass="9962">MTAPGFTAESVPRLASGVRLKDDRARGQTVLLAPERVLVLDETAVAVLRRLDGARSLGQLADELAAEYDAPADTILADVRAMLADLAEKGFVEA</sequence>
<dbReference type="Pfam" id="PF05402">
    <property type="entry name" value="PqqD"/>
    <property type="match status" value="1"/>
</dbReference>
<comment type="pathway">
    <text evidence="1">Cofactor biosynthesis; pyrroloquinoline quinone biosynthesis.</text>
</comment>
<proteinExistence type="predicted"/>
<comment type="subunit">
    <text evidence="2">Monomer. Interacts with PqqE.</text>
</comment>
<dbReference type="EMBL" id="NRRL01000037">
    <property type="protein sequence ID" value="MBK1669054.1"/>
    <property type="molecule type" value="Genomic_DNA"/>
</dbReference>